<proteinExistence type="predicted"/>
<evidence type="ECO:0000313" key="2">
    <source>
        <dbReference type="Proteomes" id="UP000826271"/>
    </source>
</evidence>
<name>A0AAV6XEE8_9LAMI</name>
<protein>
    <submittedName>
        <fullName evidence="1">Uncharacterized protein</fullName>
    </submittedName>
</protein>
<dbReference type="PANTHER" id="PTHR33181">
    <property type="entry name" value="OS01G0778500 PROTEIN"/>
    <property type="match status" value="1"/>
</dbReference>
<gene>
    <name evidence="1" type="ORF">BUALT_Bualt08G0042800</name>
</gene>
<dbReference type="PANTHER" id="PTHR33181:SF58">
    <property type="match status" value="1"/>
</dbReference>
<comment type="caution">
    <text evidence="1">The sequence shown here is derived from an EMBL/GenBank/DDBJ whole genome shotgun (WGS) entry which is preliminary data.</text>
</comment>
<dbReference type="Proteomes" id="UP000826271">
    <property type="component" value="Unassembled WGS sequence"/>
</dbReference>
<evidence type="ECO:0000313" key="1">
    <source>
        <dbReference type="EMBL" id="KAG8377530.1"/>
    </source>
</evidence>
<dbReference type="AlphaFoldDB" id="A0AAV6XEE8"/>
<keyword evidence="2" id="KW-1185">Reference proteome</keyword>
<organism evidence="1 2">
    <name type="scientific">Buddleja alternifolia</name>
    <dbReference type="NCBI Taxonomy" id="168488"/>
    <lineage>
        <taxon>Eukaryota</taxon>
        <taxon>Viridiplantae</taxon>
        <taxon>Streptophyta</taxon>
        <taxon>Embryophyta</taxon>
        <taxon>Tracheophyta</taxon>
        <taxon>Spermatophyta</taxon>
        <taxon>Magnoliopsida</taxon>
        <taxon>eudicotyledons</taxon>
        <taxon>Gunneridae</taxon>
        <taxon>Pentapetalae</taxon>
        <taxon>asterids</taxon>
        <taxon>lamiids</taxon>
        <taxon>Lamiales</taxon>
        <taxon>Scrophulariaceae</taxon>
        <taxon>Buddlejeae</taxon>
        <taxon>Buddleja</taxon>
    </lineage>
</organism>
<sequence length="85" mass="10287">MELWDKMMIPMQKVWIKLSKRVGLHKTGLVKLRQDVRTCEYEDVHILWDMLKRNDTDLTRTREECCWNRVRWAQSATNCSAEVFD</sequence>
<dbReference type="EMBL" id="WHWC01000008">
    <property type="protein sequence ID" value="KAG8377530.1"/>
    <property type="molecule type" value="Genomic_DNA"/>
</dbReference>
<reference evidence="1" key="1">
    <citation type="submission" date="2019-10" db="EMBL/GenBank/DDBJ databases">
        <authorList>
            <person name="Zhang R."/>
            <person name="Pan Y."/>
            <person name="Wang J."/>
            <person name="Ma R."/>
            <person name="Yu S."/>
        </authorList>
    </citation>
    <scope>NUCLEOTIDE SEQUENCE</scope>
    <source>
        <strain evidence="1">LA-IB0</strain>
        <tissue evidence="1">Leaf</tissue>
    </source>
</reference>
<accession>A0AAV6XEE8</accession>